<dbReference type="Proteomes" id="UP000887159">
    <property type="component" value="Unassembled WGS sequence"/>
</dbReference>
<accession>A0A8X6S7V4</accession>
<dbReference type="EMBL" id="BMAU01021239">
    <property type="protein sequence ID" value="GFY03576.1"/>
    <property type="molecule type" value="Genomic_DNA"/>
</dbReference>
<sequence>MFEQAFELLIYPNISLEELFGVNDGNVCTSPIMTDKVVLEFVQSSKNIDADSENETNNAALVPTSSEMRNIIKRMHNCLAMMK</sequence>
<keyword evidence="2" id="KW-1185">Reference proteome</keyword>
<comment type="caution">
    <text evidence="1">The sequence shown here is derived from an EMBL/GenBank/DDBJ whole genome shotgun (WGS) entry which is preliminary data.</text>
</comment>
<proteinExistence type="predicted"/>
<organism evidence="1 2">
    <name type="scientific">Trichonephila clavipes</name>
    <name type="common">Golden silk orbweaver</name>
    <name type="synonym">Nephila clavipes</name>
    <dbReference type="NCBI Taxonomy" id="2585209"/>
    <lineage>
        <taxon>Eukaryota</taxon>
        <taxon>Metazoa</taxon>
        <taxon>Ecdysozoa</taxon>
        <taxon>Arthropoda</taxon>
        <taxon>Chelicerata</taxon>
        <taxon>Arachnida</taxon>
        <taxon>Araneae</taxon>
        <taxon>Araneomorphae</taxon>
        <taxon>Entelegynae</taxon>
        <taxon>Araneoidea</taxon>
        <taxon>Nephilidae</taxon>
        <taxon>Trichonephila</taxon>
    </lineage>
</organism>
<gene>
    <name evidence="1" type="ORF">TNCV_3092021</name>
</gene>
<dbReference type="AlphaFoldDB" id="A0A8X6S7V4"/>
<protein>
    <submittedName>
        <fullName evidence="1">Uncharacterized protein</fullName>
    </submittedName>
</protein>
<reference evidence="1" key="1">
    <citation type="submission" date="2020-08" db="EMBL/GenBank/DDBJ databases">
        <title>Multicomponent nature underlies the extraordinary mechanical properties of spider dragline silk.</title>
        <authorList>
            <person name="Kono N."/>
            <person name="Nakamura H."/>
            <person name="Mori M."/>
            <person name="Yoshida Y."/>
            <person name="Ohtoshi R."/>
            <person name="Malay A.D."/>
            <person name="Moran D.A.P."/>
            <person name="Tomita M."/>
            <person name="Numata K."/>
            <person name="Arakawa K."/>
        </authorList>
    </citation>
    <scope>NUCLEOTIDE SEQUENCE</scope>
</reference>
<evidence type="ECO:0000313" key="1">
    <source>
        <dbReference type="EMBL" id="GFY03576.1"/>
    </source>
</evidence>
<evidence type="ECO:0000313" key="2">
    <source>
        <dbReference type="Proteomes" id="UP000887159"/>
    </source>
</evidence>
<name>A0A8X6S7V4_TRICX</name>